<evidence type="ECO:0000256" key="2">
    <source>
        <dbReference type="SAM" id="SignalP"/>
    </source>
</evidence>
<comment type="caution">
    <text evidence="3">The sequence shown here is derived from an EMBL/GenBank/DDBJ whole genome shotgun (WGS) entry which is preliminary data.</text>
</comment>
<evidence type="ECO:0000256" key="1">
    <source>
        <dbReference type="SAM" id="MobiDB-lite"/>
    </source>
</evidence>
<accession>A0A964UY97</accession>
<organism evidence="3 4">
    <name type="scientific">Streptomyces boluensis</name>
    <dbReference type="NCBI Taxonomy" id="1775135"/>
    <lineage>
        <taxon>Bacteria</taxon>
        <taxon>Bacillati</taxon>
        <taxon>Actinomycetota</taxon>
        <taxon>Actinomycetes</taxon>
        <taxon>Kitasatosporales</taxon>
        <taxon>Streptomycetaceae</taxon>
        <taxon>Streptomyces</taxon>
    </lineage>
</organism>
<feature type="region of interest" description="Disordered" evidence="1">
    <location>
        <begin position="186"/>
        <end position="249"/>
    </location>
</feature>
<feature type="non-terminal residue" evidence="3">
    <location>
        <position position="1"/>
    </location>
</feature>
<sequence length="362" mass="37526">GGRRALAVLLPLTLLGVLADGVTAPEARAAASSGAGAGTGSKALTATAAGAGPQAVLPGAVPTVVTTSRFSPEGFLFAGVEEIDTEKGPLKVMVLSMKAATLTDYVSTTRDPSDAQQVLGARNLELRGNVKLYLRTFHGCIEGSPVCVTFSPETLPTPPVVPPFVFLTRVRAEQALVTTDSLNVDGLRIQSTDEPAPDDSVPEGPLPGEEGAGSGGQEDDRPGGGHEDGDSGGEPDSGGTPGSGDARDGVLTLREPRREATDVPWCEKVTLTVGNTGGRAVSDGTVVFETDIVGALGVTWSTETSRHALPGTLDPGERRTHTWRVCVPERHAPAFLFGRHLEHRATAVHPDGRSEQVDVPRS</sequence>
<evidence type="ECO:0000313" key="4">
    <source>
        <dbReference type="Proteomes" id="UP000598297"/>
    </source>
</evidence>
<keyword evidence="4" id="KW-1185">Reference proteome</keyword>
<evidence type="ECO:0000313" key="3">
    <source>
        <dbReference type="EMBL" id="NBE56450.1"/>
    </source>
</evidence>
<reference evidence="3" key="1">
    <citation type="submission" date="2020-01" db="EMBL/GenBank/DDBJ databases">
        <title>Whole-genome analyses of novel actinobacteria.</title>
        <authorList>
            <person name="Sahin N."/>
        </authorList>
    </citation>
    <scope>NUCLEOTIDE SEQUENCE</scope>
    <source>
        <strain evidence="3">YC537</strain>
    </source>
</reference>
<dbReference type="EMBL" id="JAAAHS010000494">
    <property type="protein sequence ID" value="NBE56450.1"/>
    <property type="molecule type" value="Genomic_DNA"/>
</dbReference>
<proteinExistence type="predicted"/>
<name>A0A964UY97_9ACTN</name>
<gene>
    <name evidence="3" type="ORF">GUY60_34475</name>
</gene>
<keyword evidence="2" id="KW-0732">Signal</keyword>
<dbReference type="Proteomes" id="UP000598297">
    <property type="component" value="Unassembled WGS sequence"/>
</dbReference>
<protein>
    <recommendedName>
        <fullName evidence="5">Serine/threonine protein kinase</fullName>
    </recommendedName>
</protein>
<evidence type="ECO:0008006" key="5">
    <source>
        <dbReference type="Google" id="ProtNLM"/>
    </source>
</evidence>
<feature type="compositionally biased region" description="Basic and acidic residues" evidence="1">
    <location>
        <begin position="218"/>
        <end position="229"/>
    </location>
</feature>
<feature type="signal peptide" evidence="2">
    <location>
        <begin position="1"/>
        <end position="19"/>
    </location>
</feature>
<dbReference type="AlphaFoldDB" id="A0A964UY97"/>
<feature type="chain" id="PRO_5038690113" description="Serine/threonine protein kinase" evidence="2">
    <location>
        <begin position="20"/>
        <end position="362"/>
    </location>
</feature>